<evidence type="ECO:0000256" key="7">
    <source>
        <dbReference type="SAM" id="SignalP"/>
    </source>
</evidence>
<organism evidence="9 10">
    <name type="scientific">Camellia sinensis var. sinensis</name>
    <name type="common">China tea</name>
    <dbReference type="NCBI Taxonomy" id="542762"/>
    <lineage>
        <taxon>Eukaryota</taxon>
        <taxon>Viridiplantae</taxon>
        <taxon>Streptophyta</taxon>
        <taxon>Embryophyta</taxon>
        <taxon>Tracheophyta</taxon>
        <taxon>Spermatophyta</taxon>
        <taxon>Magnoliopsida</taxon>
        <taxon>eudicotyledons</taxon>
        <taxon>Gunneridae</taxon>
        <taxon>Pentapetalae</taxon>
        <taxon>asterids</taxon>
        <taxon>Ericales</taxon>
        <taxon>Theaceae</taxon>
        <taxon>Camellia</taxon>
    </lineage>
</organism>
<comment type="similarity">
    <text evidence="6">Belongs to the PMEI family.</text>
</comment>
<dbReference type="GO" id="GO:0048046">
    <property type="term" value="C:apoplast"/>
    <property type="evidence" value="ECO:0007669"/>
    <property type="project" value="UniProtKB-SubCell"/>
</dbReference>
<dbReference type="Gene3D" id="1.20.140.40">
    <property type="entry name" value="Invertase/pectin methylesterase inhibitor family protein"/>
    <property type="match status" value="1"/>
</dbReference>
<dbReference type="NCBIfam" id="TIGR01614">
    <property type="entry name" value="PME_inhib"/>
    <property type="match status" value="1"/>
</dbReference>
<keyword evidence="4 7" id="KW-0732">Signal</keyword>
<reference evidence="9 10" key="1">
    <citation type="journal article" date="2018" name="Proc. Natl. Acad. Sci. U.S.A.">
        <title>Draft genome sequence of Camellia sinensis var. sinensis provides insights into the evolution of the tea genome and tea quality.</title>
        <authorList>
            <person name="Wei C."/>
            <person name="Yang H."/>
            <person name="Wang S."/>
            <person name="Zhao J."/>
            <person name="Liu C."/>
            <person name="Gao L."/>
            <person name="Xia E."/>
            <person name="Lu Y."/>
            <person name="Tai Y."/>
            <person name="She G."/>
            <person name="Sun J."/>
            <person name="Cao H."/>
            <person name="Tong W."/>
            <person name="Gao Q."/>
            <person name="Li Y."/>
            <person name="Deng W."/>
            <person name="Jiang X."/>
            <person name="Wang W."/>
            <person name="Chen Q."/>
            <person name="Zhang S."/>
            <person name="Li H."/>
            <person name="Wu J."/>
            <person name="Wang P."/>
            <person name="Li P."/>
            <person name="Shi C."/>
            <person name="Zheng F."/>
            <person name="Jian J."/>
            <person name="Huang B."/>
            <person name="Shan D."/>
            <person name="Shi M."/>
            <person name="Fang C."/>
            <person name="Yue Y."/>
            <person name="Li F."/>
            <person name="Li D."/>
            <person name="Wei S."/>
            <person name="Han B."/>
            <person name="Jiang C."/>
            <person name="Yin Y."/>
            <person name="Xia T."/>
            <person name="Zhang Z."/>
            <person name="Bennetzen J.L."/>
            <person name="Zhao S."/>
            <person name="Wan X."/>
        </authorList>
    </citation>
    <scope>NUCLEOTIDE SEQUENCE [LARGE SCALE GENOMIC DNA]</scope>
    <source>
        <strain evidence="10">cv. Shuchazao</strain>
        <tissue evidence="9">Leaf</tissue>
    </source>
</reference>
<dbReference type="FunFam" id="1.20.140.40:FF:000006">
    <property type="entry name" value="Pectinesterase inhibitor 3"/>
    <property type="match status" value="1"/>
</dbReference>
<dbReference type="EMBL" id="SDRB02012690">
    <property type="protein sequence ID" value="THF96957.1"/>
    <property type="molecule type" value="Genomic_DNA"/>
</dbReference>
<dbReference type="PANTHER" id="PTHR31080">
    <property type="entry name" value="PECTINESTERASE INHIBITOR-LIKE"/>
    <property type="match status" value="1"/>
</dbReference>
<protein>
    <recommendedName>
        <fullName evidence="8">Pectinesterase inhibitor domain-containing protein</fullName>
    </recommendedName>
</protein>
<evidence type="ECO:0000259" key="8">
    <source>
        <dbReference type="SMART" id="SM00856"/>
    </source>
</evidence>
<dbReference type="AlphaFoldDB" id="A0A4S4D438"/>
<comment type="caution">
    <text evidence="9">The sequence shown here is derived from an EMBL/GenBank/DDBJ whole genome shotgun (WGS) entry which is preliminary data.</text>
</comment>
<evidence type="ECO:0000256" key="6">
    <source>
        <dbReference type="ARBA" id="ARBA00038471"/>
    </source>
</evidence>
<feature type="chain" id="PRO_5020248072" description="Pectinesterase inhibitor domain-containing protein" evidence="7">
    <location>
        <begin position="25"/>
        <end position="193"/>
    </location>
</feature>
<evidence type="ECO:0000256" key="2">
    <source>
        <dbReference type="ARBA" id="ARBA00022523"/>
    </source>
</evidence>
<dbReference type="CDD" id="cd15798">
    <property type="entry name" value="PMEI-like_3"/>
    <property type="match status" value="1"/>
</dbReference>
<dbReference type="PANTHER" id="PTHR31080:SF87">
    <property type="entry name" value="PECTINESTERASE INHIBITOR 7"/>
    <property type="match status" value="1"/>
</dbReference>
<keyword evidence="5" id="KW-1015">Disulfide bond</keyword>
<dbReference type="InterPro" id="IPR035513">
    <property type="entry name" value="Invertase/methylesterase_inhib"/>
</dbReference>
<comment type="subcellular location">
    <subcellularLocation>
        <location evidence="1">Secreted</location>
        <location evidence="1">Extracellular space</location>
        <location evidence="1">Apoplast</location>
    </subcellularLocation>
</comment>
<keyword evidence="3" id="KW-0964">Secreted</keyword>
<evidence type="ECO:0000256" key="3">
    <source>
        <dbReference type="ARBA" id="ARBA00022525"/>
    </source>
</evidence>
<evidence type="ECO:0000313" key="9">
    <source>
        <dbReference type="EMBL" id="THF96957.1"/>
    </source>
</evidence>
<dbReference type="GO" id="GO:0004857">
    <property type="term" value="F:enzyme inhibitor activity"/>
    <property type="evidence" value="ECO:0007669"/>
    <property type="project" value="InterPro"/>
</dbReference>
<evidence type="ECO:0000256" key="4">
    <source>
        <dbReference type="ARBA" id="ARBA00022729"/>
    </source>
</evidence>
<evidence type="ECO:0000256" key="5">
    <source>
        <dbReference type="ARBA" id="ARBA00023157"/>
    </source>
</evidence>
<dbReference type="Proteomes" id="UP000306102">
    <property type="component" value="Unassembled WGS sequence"/>
</dbReference>
<name>A0A4S4D438_CAMSN</name>
<keyword evidence="2" id="KW-0052">Apoplast</keyword>
<dbReference type="InterPro" id="IPR006501">
    <property type="entry name" value="Pectinesterase_inhib_dom"/>
</dbReference>
<evidence type="ECO:0000256" key="1">
    <source>
        <dbReference type="ARBA" id="ARBA00004271"/>
    </source>
</evidence>
<feature type="signal peptide" evidence="7">
    <location>
        <begin position="1"/>
        <end position="24"/>
    </location>
</feature>
<dbReference type="SUPFAM" id="SSF101148">
    <property type="entry name" value="Plant invertase/pectin methylesterase inhibitor"/>
    <property type="match status" value="1"/>
</dbReference>
<dbReference type="SMART" id="SM00856">
    <property type="entry name" value="PMEI"/>
    <property type="match status" value="1"/>
</dbReference>
<dbReference type="Pfam" id="PF04043">
    <property type="entry name" value="PMEI"/>
    <property type="match status" value="1"/>
</dbReference>
<dbReference type="InterPro" id="IPR051955">
    <property type="entry name" value="PME_Inhibitor"/>
</dbReference>
<feature type="domain" description="Pectinesterase inhibitor" evidence="8">
    <location>
        <begin position="26"/>
        <end position="185"/>
    </location>
</feature>
<sequence length="193" mass="21113">MARPSLRLLSLTLFILYSADITKSTVPTNFIEASCSATRHPELCVKSLSIHANAIQKNPYILTQTALTVSLALAESTKANMLKLTSIKGLKAPEYGALKDCLDQIDDSVDRLSQSIREIEKLSEAQGEDFMWHKSNVQTWSSSALTDIKTCEEGFSGQTLDGKIKASVQGQVTNVEQLISNALALIKQCEAKH</sequence>
<evidence type="ECO:0000313" key="10">
    <source>
        <dbReference type="Proteomes" id="UP000306102"/>
    </source>
</evidence>
<keyword evidence="10" id="KW-1185">Reference proteome</keyword>
<gene>
    <name evidence="9" type="ORF">TEA_003588</name>
</gene>
<accession>A0A4S4D438</accession>
<proteinExistence type="inferred from homology"/>